<dbReference type="KEGG" id="hir:HETIRDRAFT_48484"/>
<organism evidence="1 2">
    <name type="scientific">Heterobasidion irregulare (strain TC 32-1)</name>
    <dbReference type="NCBI Taxonomy" id="747525"/>
    <lineage>
        <taxon>Eukaryota</taxon>
        <taxon>Fungi</taxon>
        <taxon>Dikarya</taxon>
        <taxon>Basidiomycota</taxon>
        <taxon>Agaricomycotina</taxon>
        <taxon>Agaricomycetes</taxon>
        <taxon>Russulales</taxon>
        <taxon>Bondarzewiaceae</taxon>
        <taxon>Heterobasidion</taxon>
        <taxon>Heterobasidion annosum species complex</taxon>
    </lineage>
</organism>
<dbReference type="RefSeq" id="XP_009543238.1">
    <property type="nucleotide sequence ID" value="XM_009544943.1"/>
</dbReference>
<evidence type="ECO:0000313" key="1">
    <source>
        <dbReference type="EMBL" id="ETW84646.1"/>
    </source>
</evidence>
<dbReference type="GeneID" id="20678068"/>
<dbReference type="InterPro" id="IPR036397">
    <property type="entry name" value="RNaseH_sf"/>
</dbReference>
<dbReference type="Proteomes" id="UP000030671">
    <property type="component" value="Unassembled WGS sequence"/>
</dbReference>
<accession>W4KHU0</accession>
<keyword evidence="2" id="KW-1185">Reference proteome</keyword>
<dbReference type="HOGENOM" id="CLU_2360802_0_0_1"/>
<protein>
    <submittedName>
        <fullName evidence="1">Uncharacterized protein</fullName>
    </submittedName>
</protein>
<dbReference type="OrthoDB" id="2742659at2759"/>
<proteinExistence type="predicted"/>
<dbReference type="AlphaFoldDB" id="W4KHU0"/>
<evidence type="ECO:0000313" key="2">
    <source>
        <dbReference type="Proteomes" id="UP000030671"/>
    </source>
</evidence>
<dbReference type="eggNOG" id="ENOG502S5IV">
    <property type="taxonomic scope" value="Eukaryota"/>
</dbReference>
<sequence>PIFNSGHKSIMVWGCIAHSVKGLLIKLEFPPIIMSEKGQRQGRGLCAKEYVAQVLEGPLKNFFDKMEQQWMCLMLVVRDGAPAYTSHLTKSA</sequence>
<dbReference type="EMBL" id="KI925456">
    <property type="protein sequence ID" value="ETW84646.1"/>
    <property type="molecule type" value="Genomic_DNA"/>
</dbReference>
<dbReference type="InParanoid" id="W4KHU0"/>
<reference evidence="1 2" key="1">
    <citation type="journal article" date="2012" name="New Phytol.">
        <title>Insight into trade-off between wood decay and parasitism from the genome of a fungal forest pathogen.</title>
        <authorList>
            <person name="Olson A."/>
            <person name="Aerts A."/>
            <person name="Asiegbu F."/>
            <person name="Belbahri L."/>
            <person name="Bouzid O."/>
            <person name="Broberg A."/>
            <person name="Canback B."/>
            <person name="Coutinho P.M."/>
            <person name="Cullen D."/>
            <person name="Dalman K."/>
            <person name="Deflorio G."/>
            <person name="van Diepen L.T."/>
            <person name="Dunand C."/>
            <person name="Duplessis S."/>
            <person name="Durling M."/>
            <person name="Gonthier P."/>
            <person name="Grimwood J."/>
            <person name="Fossdal C.G."/>
            <person name="Hansson D."/>
            <person name="Henrissat B."/>
            <person name="Hietala A."/>
            <person name="Himmelstrand K."/>
            <person name="Hoffmeister D."/>
            <person name="Hogberg N."/>
            <person name="James T.Y."/>
            <person name="Karlsson M."/>
            <person name="Kohler A."/>
            <person name="Kues U."/>
            <person name="Lee Y.H."/>
            <person name="Lin Y.C."/>
            <person name="Lind M."/>
            <person name="Lindquist E."/>
            <person name="Lombard V."/>
            <person name="Lucas S."/>
            <person name="Lunden K."/>
            <person name="Morin E."/>
            <person name="Murat C."/>
            <person name="Park J."/>
            <person name="Raffaello T."/>
            <person name="Rouze P."/>
            <person name="Salamov A."/>
            <person name="Schmutz J."/>
            <person name="Solheim H."/>
            <person name="Stahlberg J."/>
            <person name="Velez H."/>
            <person name="de Vries R.P."/>
            <person name="Wiebenga A."/>
            <person name="Woodward S."/>
            <person name="Yakovlev I."/>
            <person name="Garbelotto M."/>
            <person name="Martin F."/>
            <person name="Grigoriev I.V."/>
            <person name="Stenlid J."/>
        </authorList>
    </citation>
    <scope>NUCLEOTIDE SEQUENCE [LARGE SCALE GENOMIC DNA]</scope>
    <source>
        <strain evidence="1 2">TC 32-1</strain>
    </source>
</reference>
<feature type="non-terminal residue" evidence="1">
    <location>
        <position position="1"/>
    </location>
</feature>
<dbReference type="GO" id="GO:0003676">
    <property type="term" value="F:nucleic acid binding"/>
    <property type="evidence" value="ECO:0007669"/>
    <property type="project" value="InterPro"/>
</dbReference>
<name>W4KHU0_HETIT</name>
<gene>
    <name evidence="1" type="ORF">HETIRDRAFT_48484</name>
</gene>
<dbReference type="Gene3D" id="3.30.420.10">
    <property type="entry name" value="Ribonuclease H-like superfamily/Ribonuclease H"/>
    <property type="match status" value="1"/>
</dbReference>